<keyword evidence="2" id="KW-1185">Reference proteome</keyword>
<dbReference type="AlphaFoldDB" id="A0A4V2K8U9"/>
<sequence length="199" mass="22878">MLLRIRLTLQTVLEGFISHAFIHCITPRSAYKCHTIYAHHAFSKDIVYSISPLNHTLLLAFSVRQYCPECYTTKTATATERRPSNCYNPSILIIPLTYLHAHTCRVPPASLCSRASSRTWSRQQAQRQREEAQNICRVERQLVHNINRFSLLRCYTSRSLGRHPRDCALDRALNHALSPQCSPVLPDNLPIVRRSLNRS</sequence>
<protein>
    <submittedName>
        <fullName evidence="1">Uncharacterized protein</fullName>
    </submittedName>
</protein>
<proteinExistence type="predicted"/>
<dbReference type="Proteomes" id="UP000292082">
    <property type="component" value="Unassembled WGS sequence"/>
</dbReference>
<accession>A0A4V2K8U9</accession>
<evidence type="ECO:0000313" key="1">
    <source>
        <dbReference type="EMBL" id="TBU61388.1"/>
    </source>
</evidence>
<dbReference type="EMBL" id="ML145098">
    <property type="protein sequence ID" value="TBU61388.1"/>
    <property type="molecule type" value="Genomic_DNA"/>
</dbReference>
<reference evidence="1 2" key="1">
    <citation type="submission" date="2019-01" db="EMBL/GenBank/DDBJ databases">
        <title>Draft genome sequences of three monokaryotic isolates of the white-rot basidiomycete fungus Dichomitus squalens.</title>
        <authorList>
            <consortium name="DOE Joint Genome Institute"/>
            <person name="Lopez S.C."/>
            <person name="Andreopoulos B."/>
            <person name="Pangilinan J."/>
            <person name="Lipzen A."/>
            <person name="Riley R."/>
            <person name="Ahrendt S."/>
            <person name="Ng V."/>
            <person name="Barry K."/>
            <person name="Daum C."/>
            <person name="Grigoriev I.V."/>
            <person name="Hilden K.S."/>
            <person name="Makela M.R."/>
            <person name="de Vries R.P."/>
        </authorList>
    </citation>
    <scope>NUCLEOTIDE SEQUENCE [LARGE SCALE GENOMIC DNA]</scope>
    <source>
        <strain evidence="1 2">CBS 464.89</strain>
    </source>
</reference>
<evidence type="ECO:0000313" key="2">
    <source>
        <dbReference type="Proteomes" id="UP000292082"/>
    </source>
</evidence>
<gene>
    <name evidence="1" type="ORF">BD310DRAFT_920667</name>
</gene>
<organism evidence="1 2">
    <name type="scientific">Dichomitus squalens</name>
    <dbReference type="NCBI Taxonomy" id="114155"/>
    <lineage>
        <taxon>Eukaryota</taxon>
        <taxon>Fungi</taxon>
        <taxon>Dikarya</taxon>
        <taxon>Basidiomycota</taxon>
        <taxon>Agaricomycotina</taxon>
        <taxon>Agaricomycetes</taxon>
        <taxon>Polyporales</taxon>
        <taxon>Polyporaceae</taxon>
        <taxon>Dichomitus</taxon>
    </lineage>
</organism>
<name>A0A4V2K8U9_9APHY</name>